<organism evidence="3 4">
    <name type="scientific">Rotaria sordida</name>
    <dbReference type="NCBI Taxonomy" id="392033"/>
    <lineage>
        <taxon>Eukaryota</taxon>
        <taxon>Metazoa</taxon>
        <taxon>Spiralia</taxon>
        <taxon>Gnathifera</taxon>
        <taxon>Rotifera</taxon>
        <taxon>Eurotatoria</taxon>
        <taxon>Bdelloidea</taxon>
        <taxon>Philodinida</taxon>
        <taxon>Philodinidae</taxon>
        <taxon>Rotaria</taxon>
    </lineage>
</organism>
<dbReference type="PROSITE" id="PS50181">
    <property type="entry name" value="FBOX"/>
    <property type="match status" value="1"/>
</dbReference>
<dbReference type="SUPFAM" id="SSF52058">
    <property type="entry name" value="L domain-like"/>
    <property type="match status" value="1"/>
</dbReference>
<protein>
    <recommendedName>
        <fullName evidence="2">F-box domain-containing protein</fullName>
    </recommendedName>
</protein>
<dbReference type="AlphaFoldDB" id="A0A815IKE3"/>
<gene>
    <name evidence="3" type="ORF">SEV965_LOCUS29572</name>
</gene>
<dbReference type="Gene3D" id="3.80.10.10">
    <property type="entry name" value="Ribonuclease Inhibitor"/>
    <property type="match status" value="1"/>
</dbReference>
<dbReference type="EMBL" id="CAJNOU010003008">
    <property type="protein sequence ID" value="CAF1364848.1"/>
    <property type="molecule type" value="Genomic_DNA"/>
</dbReference>
<reference evidence="3" key="1">
    <citation type="submission" date="2021-02" db="EMBL/GenBank/DDBJ databases">
        <authorList>
            <person name="Nowell W R."/>
        </authorList>
    </citation>
    <scope>NUCLEOTIDE SEQUENCE</scope>
</reference>
<dbReference type="InterPro" id="IPR001810">
    <property type="entry name" value="F-box_dom"/>
</dbReference>
<dbReference type="Proteomes" id="UP000663889">
    <property type="component" value="Unassembled WGS sequence"/>
</dbReference>
<name>A0A815IKE3_9BILA</name>
<dbReference type="InterPro" id="IPR032675">
    <property type="entry name" value="LRR_dom_sf"/>
</dbReference>
<proteinExistence type="predicted"/>
<comment type="caution">
    <text evidence="3">The sequence shown here is derived from an EMBL/GenBank/DDBJ whole genome shotgun (WGS) entry which is preliminary data.</text>
</comment>
<evidence type="ECO:0000313" key="4">
    <source>
        <dbReference type="Proteomes" id="UP000663889"/>
    </source>
</evidence>
<dbReference type="Gene3D" id="2.30.42.10">
    <property type="match status" value="1"/>
</dbReference>
<evidence type="ECO:0000256" key="1">
    <source>
        <dbReference type="SAM" id="MobiDB-lite"/>
    </source>
</evidence>
<accession>A0A815IKE3</accession>
<evidence type="ECO:0000259" key="2">
    <source>
        <dbReference type="PROSITE" id="PS50181"/>
    </source>
</evidence>
<feature type="domain" description="F-box" evidence="2">
    <location>
        <begin position="353"/>
        <end position="412"/>
    </location>
</feature>
<feature type="region of interest" description="Disordered" evidence="1">
    <location>
        <begin position="315"/>
        <end position="336"/>
    </location>
</feature>
<dbReference type="InterPro" id="IPR036034">
    <property type="entry name" value="PDZ_sf"/>
</dbReference>
<sequence length="660" mass="76382">MAKFYDKLQSLLMSYEDWPKATIIEQKSDEVLFLIRGKDTGRAAWHYIIVSHHNLANLKAKGKGSNIDITDFGRILQYRNNRDQIKPASGWGTNPPRILQNWLDVYYVEDLPSSLARRAGLKSYDRIIFLNGVNIENDSQTQFNHRFDIDRHLPVEMLVCNPATYEHYKANQKIVHFDLPTIQRLKPIYATSTSDSITDVPAVTFDNETFYAIQWENSNMISTVCQSAVFKSPEFTNINDICLIEIENEQYRKGKIIFRGSRSECDKFNTSLISSAIGNVSNMIDNLSVREQPTISSLTDDKLLCSLDEMMTLSSQKHQPDTKQKQTTNNNLNSDPKVRSIIENHQDIGNRTCTIFEDLPNELFYYLFTLIDIQNLYKAFWGLNSRLNNIFQSCQNLSLIVDEKVDPLWMKLYAPYVTRLVIQTSAYCNFNQFSNLRVLVFCVKNLEQLTQIQPNTIPNLTYLSFLFGSQFTLPEQLTWNVFSNEFPFLRHVNLGRIKESIYDSWINSPLLRFVSILSCKPMFIPVILTACPNLDRLQVHVINDNNTITSSSPVNHPLRRLTLWSDSTELTFDAIDKILTHTSNIEYLYLQTIYSKSLIDLAHGLINRLHHLTRFGCHIREMLGKDERIDNLTSLHQVHSCFNRIQSIVEHEEFRILATK</sequence>
<evidence type="ECO:0000313" key="3">
    <source>
        <dbReference type="EMBL" id="CAF1364848.1"/>
    </source>
</evidence>
<dbReference type="SUPFAM" id="SSF50156">
    <property type="entry name" value="PDZ domain-like"/>
    <property type="match status" value="1"/>
</dbReference>